<reference evidence="1 2" key="1">
    <citation type="submission" date="2016-04" db="EMBL/GenBank/DDBJ databases">
        <title>A degradative enzymes factory behind the ericoid mycorrhizal symbiosis.</title>
        <authorList>
            <consortium name="DOE Joint Genome Institute"/>
            <person name="Martino E."/>
            <person name="Morin E."/>
            <person name="Grelet G."/>
            <person name="Kuo A."/>
            <person name="Kohler A."/>
            <person name="Daghino S."/>
            <person name="Barry K."/>
            <person name="Choi C."/>
            <person name="Cichocki N."/>
            <person name="Clum A."/>
            <person name="Copeland A."/>
            <person name="Hainaut M."/>
            <person name="Haridas S."/>
            <person name="Labutti K."/>
            <person name="Lindquist E."/>
            <person name="Lipzen A."/>
            <person name="Khouja H.-R."/>
            <person name="Murat C."/>
            <person name="Ohm R."/>
            <person name="Olson A."/>
            <person name="Spatafora J."/>
            <person name="Veneault-Fourrey C."/>
            <person name="Henrissat B."/>
            <person name="Grigoriev I."/>
            <person name="Martin F."/>
            <person name="Perotto S."/>
        </authorList>
    </citation>
    <scope>NUCLEOTIDE SEQUENCE [LARGE SCALE GENOMIC DNA]</scope>
    <source>
        <strain evidence="1 2">F</strain>
    </source>
</reference>
<organism evidence="1 2">
    <name type="scientific">Hyaloscypha variabilis (strain UAMH 11265 / GT02V1 / F)</name>
    <name type="common">Meliniomyces variabilis</name>
    <dbReference type="NCBI Taxonomy" id="1149755"/>
    <lineage>
        <taxon>Eukaryota</taxon>
        <taxon>Fungi</taxon>
        <taxon>Dikarya</taxon>
        <taxon>Ascomycota</taxon>
        <taxon>Pezizomycotina</taxon>
        <taxon>Leotiomycetes</taxon>
        <taxon>Helotiales</taxon>
        <taxon>Hyaloscyphaceae</taxon>
        <taxon>Hyaloscypha</taxon>
        <taxon>Hyaloscypha variabilis</taxon>
    </lineage>
</organism>
<evidence type="ECO:0000313" key="1">
    <source>
        <dbReference type="EMBL" id="PMD42014.1"/>
    </source>
</evidence>
<sequence length="553" mass="60034">MAEPNFAVTRMRIAIDTSGSTAGGTLDAEIRAVKEISTTIKSQKEPLLVMPWNSRASAPISPKECKNLGSTGGTNTSSLYGNPDCLKALQNCGLWFLFTDGQISKAEVENFALNTVTYGLHGTPNVVTIFGRAADTLPGLVDFSVGIITYSAAPDSLLLFHDVSTGTVFLLQAKGCFKALLPAGSTQPELTSTLAWHQLPSISYKDLASLRTPKPKKLAADELALADGLVIRLKDLYSGTASAEVLERVSEPENLRSLTIHQSSAGRADEFQNFLEQQQQQVPHAPRERVDIDGKAQEAIITLLNAVKNRASDKILEVYREKLRVAHGENWKIFRSLEEQDREVVRESSMRFQAAMEISLDISSELGEGLTPSRSMGYERSSSRSTMFGIAHEAALVEESWLPGFVRLRNQKNPEFVGPCMICGENTLLALLIQRPSTGGVGPTILLRESFSPSVCCAECASYLVPPANLLDQPIVGALALVSVTKNKEAWVKALSTLCGGGAGGEWLLPCFAASFEVEANQKAILDLEEHSLLRQALEWIKEDLKKLTAASN</sequence>
<keyword evidence="2" id="KW-1185">Reference proteome</keyword>
<dbReference type="EMBL" id="KZ613943">
    <property type="protein sequence ID" value="PMD42014.1"/>
    <property type="molecule type" value="Genomic_DNA"/>
</dbReference>
<accession>A0A2J6RU20</accession>
<evidence type="ECO:0000313" key="2">
    <source>
        <dbReference type="Proteomes" id="UP000235786"/>
    </source>
</evidence>
<name>A0A2J6RU20_HYAVF</name>
<dbReference type="AlphaFoldDB" id="A0A2J6RU20"/>
<proteinExistence type="predicted"/>
<protein>
    <submittedName>
        <fullName evidence="1">Uncharacterized protein</fullName>
    </submittedName>
</protein>
<gene>
    <name evidence="1" type="ORF">L207DRAFT_564440</name>
</gene>
<dbReference type="OrthoDB" id="3554680at2759"/>
<dbReference type="Proteomes" id="UP000235786">
    <property type="component" value="Unassembled WGS sequence"/>
</dbReference>